<protein>
    <submittedName>
        <fullName evidence="1">Uncharacterized protein</fullName>
    </submittedName>
</protein>
<organism evidence="1">
    <name type="scientific">Anguilla anguilla</name>
    <name type="common">European freshwater eel</name>
    <name type="synonym">Muraena anguilla</name>
    <dbReference type="NCBI Taxonomy" id="7936"/>
    <lineage>
        <taxon>Eukaryota</taxon>
        <taxon>Metazoa</taxon>
        <taxon>Chordata</taxon>
        <taxon>Craniata</taxon>
        <taxon>Vertebrata</taxon>
        <taxon>Euteleostomi</taxon>
        <taxon>Actinopterygii</taxon>
        <taxon>Neopterygii</taxon>
        <taxon>Teleostei</taxon>
        <taxon>Anguilliformes</taxon>
        <taxon>Anguillidae</taxon>
        <taxon>Anguilla</taxon>
    </lineage>
</organism>
<dbReference type="AlphaFoldDB" id="A0A0E9QPR2"/>
<dbReference type="EMBL" id="GBXM01089656">
    <property type="protein sequence ID" value="JAH18921.1"/>
    <property type="molecule type" value="Transcribed_RNA"/>
</dbReference>
<proteinExistence type="predicted"/>
<reference evidence="1" key="1">
    <citation type="submission" date="2014-11" db="EMBL/GenBank/DDBJ databases">
        <authorList>
            <person name="Amaro Gonzalez C."/>
        </authorList>
    </citation>
    <scope>NUCLEOTIDE SEQUENCE</scope>
</reference>
<sequence>MPSEYSLVKSSWGFKKTGRPLP</sequence>
<evidence type="ECO:0000313" key="1">
    <source>
        <dbReference type="EMBL" id="JAH18921.1"/>
    </source>
</evidence>
<name>A0A0E9QPR2_ANGAN</name>
<reference evidence="1" key="2">
    <citation type="journal article" date="2015" name="Fish Shellfish Immunol.">
        <title>Early steps in the European eel (Anguilla anguilla)-Vibrio vulnificus interaction in the gills: Role of the RtxA13 toxin.</title>
        <authorList>
            <person name="Callol A."/>
            <person name="Pajuelo D."/>
            <person name="Ebbesson L."/>
            <person name="Teles M."/>
            <person name="MacKenzie S."/>
            <person name="Amaro C."/>
        </authorList>
    </citation>
    <scope>NUCLEOTIDE SEQUENCE</scope>
</reference>
<accession>A0A0E9QPR2</accession>